<organism evidence="5 6">
    <name type="scientific">Sporolactobacillus mangiferae</name>
    <dbReference type="NCBI Taxonomy" id="2940498"/>
    <lineage>
        <taxon>Bacteria</taxon>
        <taxon>Bacillati</taxon>
        <taxon>Bacillota</taxon>
        <taxon>Bacilli</taxon>
        <taxon>Bacillales</taxon>
        <taxon>Sporolactobacillaceae</taxon>
        <taxon>Sporolactobacillus</taxon>
    </lineage>
</organism>
<evidence type="ECO:0000313" key="5">
    <source>
        <dbReference type="EMBL" id="MCL1632158.1"/>
    </source>
</evidence>
<dbReference type="EMBL" id="JAMAST010000010">
    <property type="protein sequence ID" value="MCL1632158.1"/>
    <property type="molecule type" value="Genomic_DNA"/>
</dbReference>
<evidence type="ECO:0000259" key="4">
    <source>
        <dbReference type="PROSITE" id="PS50949"/>
    </source>
</evidence>
<dbReference type="InterPro" id="IPR011663">
    <property type="entry name" value="UTRA"/>
</dbReference>
<keyword evidence="1" id="KW-0805">Transcription regulation</keyword>
<evidence type="ECO:0000256" key="1">
    <source>
        <dbReference type="ARBA" id="ARBA00023015"/>
    </source>
</evidence>
<dbReference type="InterPro" id="IPR036388">
    <property type="entry name" value="WH-like_DNA-bd_sf"/>
</dbReference>
<dbReference type="Proteomes" id="UP001203004">
    <property type="component" value="Unassembled WGS sequence"/>
</dbReference>
<dbReference type="PANTHER" id="PTHR44846">
    <property type="entry name" value="MANNOSYL-D-GLYCERATE TRANSPORT/METABOLISM SYSTEM REPRESSOR MNGR-RELATED"/>
    <property type="match status" value="1"/>
</dbReference>
<dbReference type="SMART" id="SM00866">
    <property type="entry name" value="UTRA"/>
    <property type="match status" value="1"/>
</dbReference>
<dbReference type="CDD" id="cd07377">
    <property type="entry name" value="WHTH_GntR"/>
    <property type="match status" value="1"/>
</dbReference>
<keyword evidence="2" id="KW-0238">DNA-binding</keyword>
<gene>
    <name evidence="5" type="ORF">M3N64_09400</name>
</gene>
<evidence type="ECO:0000313" key="6">
    <source>
        <dbReference type="Proteomes" id="UP001203004"/>
    </source>
</evidence>
<dbReference type="Gene3D" id="3.40.1410.10">
    <property type="entry name" value="Chorismate lyase-like"/>
    <property type="match status" value="1"/>
</dbReference>
<dbReference type="RefSeq" id="WP_249101539.1">
    <property type="nucleotide sequence ID" value="NZ_JAMAST010000010.1"/>
</dbReference>
<sequence>MSMSDTFHLKIAEFLITQINNGTYACGDRLPSENELCAQFQTNHHVVRLAISRLINMGWVATYQGKGSFVKSRPEAFPYSLSAKTGFSSNLKGRPLAHRGQLMQWEKRHPMPHEARYLDLEMHEYVYDLRIKRFINEQPMSLSTTVIRAHDVPDLPDFLADFQSLYKILSEHYQIRPIRTKSIVQAIMPTLKDTDLLHLPENVPLVKIESFARHPSGHPFEYNVSKIRSDMCRYVIDF</sequence>
<accession>A0ABT0MC55</accession>
<dbReference type="InterPro" id="IPR036390">
    <property type="entry name" value="WH_DNA-bd_sf"/>
</dbReference>
<dbReference type="Pfam" id="PF07702">
    <property type="entry name" value="UTRA"/>
    <property type="match status" value="1"/>
</dbReference>
<dbReference type="SUPFAM" id="SSF64288">
    <property type="entry name" value="Chorismate lyase-like"/>
    <property type="match status" value="1"/>
</dbReference>
<feature type="domain" description="HTH gntR-type" evidence="4">
    <location>
        <begin position="5"/>
        <end position="73"/>
    </location>
</feature>
<protein>
    <submittedName>
        <fullName evidence="5">GntR family transcriptional regulator</fullName>
    </submittedName>
</protein>
<reference evidence="5 6" key="1">
    <citation type="submission" date="2022-05" db="EMBL/GenBank/DDBJ databases">
        <title>Sporolactobacillus sp nov CPB3-1, isolated from tree bark (Mangifera indica L.).</title>
        <authorList>
            <person name="Phuengjayaem S."/>
            <person name="Tanasupawat S."/>
        </authorList>
    </citation>
    <scope>NUCLEOTIDE SEQUENCE [LARGE SCALE GENOMIC DNA]</scope>
    <source>
        <strain evidence="5 6">CPB3-1</strain>
    </source>
</reference>
<dbReference type="SUPFAM" id="SSF46785">
    <property type="entry name" value="Winged helix' DNA-binding domain"/>
    <property type="match status" value="1"/>
</dbReference>
<dbReference type="PROSITE" id="PS50949">
    <property type="entry name" value="HTH_GNTR"/>
    <property type="match status" value="1"/>
</dbReference>
<keyword evidence="3" id="KW-0804">Transcription</keyword>
<evidence type="ECO:0000256" key="2">
    <source>
        <dbReference type="ARBA" id="ARBA00023125"/>
    </source>
</evidence>
<name>A0ABT0MC55_9BACL</name>
<dbReference type="InterPro" id="IPR000524">
    <property type="entry name" value="Tscrpt_reg_HTH_GntR"/>
</dbReference>
<dbReference type="SMART" id="SM00345">
    <property type="entry name" value="HTH_GNTR"/>
    <property type="match status" value="1"/>
</dbReference>
<dbReference type="Gene3D" id="1.10.10.10">
    <property type="entry name" value="Winged helix-like DNA-binding domain superfamily/Winged helix DNA-binding domain"/>
    <property type="match status" value="1"/>
</dbReference>
<proteinExistence type="predicted"/>
<evidence type="ECO:0000256" key="3">
    <source>
        <dbReference type="ARBA" id="ARBA00023163"/>
    </source>
</evidence>
<dbReference type="InterPro" id="IPR050679">
    <property type="entry name" value="Bact_HTH_transcr_reg"/>
</dbReference>
<keyword evidence="6" id="KW-1185">Reference proteome</keyword>
<comment type="caution">
    <text evidence="5">The sequence shown here is derived from an EMBL/GenBank/DDBJ whole genome shotgun (WGS) entry which is preliminary data.</text>
</comment>
<dbReference type="Pfam" id="PF00392">
    <property type="entry name" value="GntR"/>
    <property type="match status" value="1"/>
</dbReference>
<dbReference type="InterPro" id="IPR028978">
    <property type="entry name" value="Chorismate_lyase_/UTRA_dom_sf"/>
</dbReference>